<dbReference type="InterPro" id="IPR000260">
    <property type="entry name" value="NADH4_N"/>
</dbReference>
<dbReference type="InterPro" id="IPR001750">
    <property type="entry name" value="ND/Mrp_TM"/>
</dbReference>
<dbReference type="InterPro" id="IPR003918">
    <property type="entry name" value="NADH_UbQ_OxRdtase"/>
</dbReference>
<dbReference type="PANTHER" id="PTHR43507:SF20">
    <property type="entry name" value="NADH-UBIQUINONE OXIDOREDUCTASE CHAIN 4"/>
    <property type="match status" value="1"/>
</dbReference>
<feature type="transmembrane region" description="Helical" evidence="17">
    <location>
        <begin position="145"/>
        <end position="167"/>
    </location>
</feature>
<dbReference type="GO" id="GO:0015990">
    <property type="term" value="P:electron transport coupled proton transport"/>
    <property type="evidence" value="ECO:0007669"/>
    <property type="project" value="TreeGrafter"/>
</dbReference>
<comment type="similarity">
    <text evidence="2 17">Belongs to the complex I subunit 4 family.</text>
</comment>
<feature type="transmembrane region" description="Helical" evidence="17">
    <location>
        <begin position="256"/>
        <end position="277"/>
    </location>
</feature>
<keyword evidence="5 17" id="KW-0813">Transport</keyword>
<feature type="transmembrane region" description="Helical" evidence="17">
    <location>
        <begin position="116"/>
        <end position="133"/>
    </location>
</feature>
<feature type="domain" description="NADH:quinone oxidoreductase/Mrp antiporter transmembrane" evidence="18">
    <location>
        <begin position="112"/>
        <end position="398"/>
    </location>
</feature>
<dbReference type="PANTHER" id="PTHR43507">
    <property type="entry name" value="NADH-UBIQUINONE OXIDOREDUCTASE CHAIN 4"/>
    <property type="match status" value="1"/>
</dbReference>
<evidence type="ECO:0000313" key="20">
    <source>
        <dbReference type="EMBL" id="ABC47554.1"/>
    </source>
</evidence>
<evidence type="ECO:0000256" key="15">
    <source>
        <dbReference type="ARBA" id="ARBA00024313"/>
    </source>
</evidence>
<evidence type="ECO:0000256" key="6">
    <source>
        <dbReference type="ARBA" id="ARBA00022660"/>
    </source>
</evidence>
<feature type="domain" description="NADH:ubiquinone oxidoreductase chain 4 N-terminal" evidence="19">
    <location>
        <begin position="1"/>
        <end position="109"/>
    </location>
</feature>
<evidence type="ECO:0000256" key="10">
    <source>
        <dbReference type="ARBA" id="ARBA00022989"/>
    </source>
</evidence>
<feature type="transmembrane region" description="Helical" evidence="17">
    <location>
        <begin position="284"/>
        <end position="303"/>
    </location>
</feature>
<dbReference type="Pfam" id="PF00361">
    <property type="entry name" value="Proton_antipo_M"/>
    <property type="match status" value="1"/>
</dbReference>
<keyword evidence="13 17" id="KW-0496">Mitochondrion</keyword>
<dbReference type="AlphaFoldDB" id="Q1HV07"/>
<keyword evidence="9 17" id="KW-0249">Electron transport</keyword>
<evidence type="ECO:0000256" key="14">
    <source>
        <dbReference type="ARBA" id="ARBA00023136"/>
    </source>
</evidence>
<proteinExistence type="inferred from homology"/>
<dbReference type="PRINTS" id="PR01437">
    <property type="entry name" value="NUOXDRDTASE4"/>
</dbReference>
<feature type="transmembrane region" description="Helical" evidence="17">
    <location>
        <begin position="309"/>
        <end position="331"/>
    </location>
</feature>
<dbReference type="NCBIfam" id="TIGR01972">
    <property type="entry name" value="NDH_I_M"/>
    <property type="match status" value="1"/>
</dbReference>
<feature type="transmembrane region" description="Helical" evidence="17">
    <location>
        <begin position="61"/>
        <end position="82"/>
    </location>
</feature>
<accession>Q1HV07</accession>
<organism evidence="20">
    <name type="scientific">Vampyrodes caraccioli</name>
    <name type="common">Great stripe-faced bat</name>
    <dbReference type="NCBI Taxonomy" id="148041"/>
    <lineage>
        <taxon>Eukaryota</taxon>
        <taxon>Metazoa</taxon>
        <taxon>Chordata</taxon>
        <taxon>Craniata</taxon>
        <taxon>Vertebrata</taxon>
        <taxon>Euteleostomi</taxon>
        <taxon>Mammalia</taxon>
        <taxon>Eutheria</taxon>
        <taxon>Laurasiatheria</taxon>
        <taxon>Chiroptera</taxon>
        <taxon>Yangochiroptera</taxon>
        <taxon>Phyllostomidae</taxon>
        <taxon>Stenodermatinae</taxon>
        <taxon>Vampyrodes</taxon>
    </lineage>
</organism>
<keyword evidence="8" id="KW-1278">Translocase</keyword>
<feature type="transmembrane region" description="Helical" evidence="17">
    <location>
        <begin position="187"/>
        <end position="205"/>
    </location>
</feature>
<comment type="subcellular location">
    <subcellularLocation>
        <location evidence="1 17">Mitochondrion membrane</location>
        <topology evidence="1 17">Multi-pass membrane protein</topology>
    </subcellularLocation>
</comment>
<geneLocation type="mitochondrion" evidence="20"/>
<keyword evidence="7 17" id="KW-0812">Transmembrane</keyword>
<keyword evidence="6 17" id="KW-0679">Respiratory chain</keyword>
<feature type="transmembrane region" description="Helical" evidence="17">
    <location>
        <begin position="94"/>
        <end position="110"/>
    </location>
</feature>
<dbReference type="GO" id="GO:0003954">
    <property type="term" value="F:NADH dehydrogenase activity"/>
    <property type="evidence" value="ECO:0007669"/>
    <property type="project" value="TreeGrafter"/>
</dbReference>
<sequence length="459" mass="51916">MLKIILPTIMLVPLTWLSTPKMIWINSTTHSLMISLLWIPLINQFTDNSLNLSLMFFSDSLSTPLIMLTLWLLPLMIIASQSHLANEHPTRKKSYITMLILLQIFLIMTFTATELIMFYILFEATLLPTLIIITRWGNQAERLNAGLYFLFYTLMGSLPLLVALIYIQNLTGTLNFLLTQYWTMPLPTSWSTTLMWLACMMAFMVKMPLYGLHLWLPKAHVEAPIAGSMVLAAVLLKLGGYGMLRITILLEPLTDSMAYPFMMLSLWGMIMTSSICLRQTDLKSLIAYSSVSHMALVIVAILIQTPWSFMGATALMVAHGLTSSMLFCLANSNYERVHSRTMILARGLQTLLPLMAAWWLLASLTNLALPPTINLIGELFVVMAMFSWSNMSLILLGLNIILTALYSLYMLIMTQRGKHTQHINVIHPSYTRENTLMTMHILPLLMLSISPKIILGLPY</sequence>
<reference evidence="20" key="1">
    <citation type="journal article" date="2006" name="Mol. Phylogenet. Evol.">
        <title>Molecular systematics of Vampyressine bats (Phyllostomidae: Stenodermatinae) with comparison of direct and indirect surveys of mitochondrial DNA variation.</title>
        <authorList>
            <person name="Hoofer S.R."/>
            <person name="Baker R.J."/>
        </authorList>
    </citation>
    <scope>NUCLEOTIDE SEQUENCE</scope>
</reference>
<evidence type="ECO:0000256" key="8">
    <source>
        <dbReference type="ARBA" id="ARBA00022967"/>
    </source>
</evidence>
<evidence type="ECO:0000256" key="5">
    <source>
        <dbReference type="ARBA" id="ARBA00022448"/>
    </source>
</evidence>
<evidence type="ECO:0000259" key="18">
    <source>
        <dbReference type="Pfam" id="PF00361"/>
    </source>
</evidence>
<dbReference type="InterPro" id="IPR010227">
    <property type="entry name" value="NADH_Q_OxRdtase_chainM/4"/>
</dbReference>
<evidence type="ECO:0000256" key="9">
    <source>
        <dbReference type="ARBA" id="ARBA00022982"/>
    </source>
</evidence>
<protein>
    <recommendedName>
        <fullName evidence="4 17">NADH-ubiquinone oxidoreductase chain 4</fullName>
        <ecNumber evidence="3 17">7.1.1.2</ecNumber>
    </recommendedName>
</protein>
<feature type="transmembrane region" description="Helical" evidence="17">
    <location>
        <begin position="21"/>
        <end position="41"/>
    </location>
</feature>
<dbReference type="EC" id="7.1.1.2" evidence="3 17"/>
<evidence type="ECO:0000256" key="11">
    <source>
        <dbReference type="ARBA" id="ARBA00023027"/>
    </source>
</evidence>
<gene>
    <name evidence="20" type="primary">ND4</name>
</gene>
<evidence type="ECO:0000259" key="19">
    <source>
        <dbReference type="Pfam" id="PF01059"/>
    </source>
</evidence>
<evidence type="ECO:0000256" key="4">
    <source>
        <dbReference type="ARBA" id="ARBA00021006"/>
    </source>
</evidence>
<evidence type="ECO:0000256" key="13">
    <source>
        <dbReference type="ARBA" id="ARBA00023128"/>
    </source>
</evidence>
<name>Q1HV07_VAMCA</name>
<feature type="transmembrane region" description="Helical" evidence="17">
    <location>
        <begin position="393"/>
        <end position="412"/>
    </location>
</feature>
<evidence type="ECO:0000256" key="16">
    <source>
        <dbReference type="ARBA" id="ARBA00049551"/>
    </source>
</evidence>
<dbReference type="GO" id="GO:0048039">
    <property type="term" value="F:ubiquinone binding"/>
    <property type="evidence" value="ECO:0007669"/>
    <property type="project" value="TreeGrafter"/>
</dbReference>
<keyword evidence="14 17" id="KW-0472">Membrane</keyword>
<keyword evidence="11 17" id="KW-0520">NAD</keyword>
<dbReference type="EMBL" id="DQ312379">
    <property type="protein sequence ID" value="ABC47554.1"/>
    <property type="molecule type" value="Genomic_DNA"/>
</dbReference>
<evidence type="ECO:0000256" key="2">
    <source>
        <dbReference type="ARBA" id="ARBA00009025"/>
    </source>
</evidence>
<keyword evidence="12 17" id="KW-0830">Ubiquinone</keyword>
<dbReference type="GO" id="GO:0042773">
    <property type="term" value="P:ATP synthesis coupled electron transport"/>
    <property type="evidence" value="ECO:0007669"/>
    <property type="project" value="InterPro"/>
</dbReference>
<evidence type="ECO:0000256" key="1">
    <source>
        <dbReference type="ARBA" id="ARBA00004225"/>
    </source>
</evidence>
<dbReference type="GO" id="GO:0031966">
    <property type="term" value="C:mitochondrial membrane"/>
    <property type="evidence" value="ECO:0007669"/>
    <property type="project" value="UniProtKB-SubCell"/>
</dbReference>
<evidence type="ECO:0000256" key="12">
    <source>
        <dbReference type="ARBA" id="ARBA00023075"/>
    </source>
</evidence>
<evidence type="ECO:0000256" key="17">
    <source>
        <dbReference type="RuleBase" id="RU003297"/>
    </source>
</evidence>
<comment type="function">
    <text evidence="15 17">Core subunit of the mitochondrial membrane respiratory chain NADH dehydrogenase (Complex I) which catalyzes electron transfer from NADH through the respiratory chain, using ubiquinone as an electron acceptor. Essential for the catalytic activity and assembly of complex I.</text>
</comment>
<evidence type="ECO:0000256" key="7">
    <source>
        <dbReference type="ARBA" id="ARBA00022692"/>
    </source>
</evidence>
<dbReference type="Pfam" id="PF01059">
    <property type="entry name" value="Oxidored_q5_N"/>
    <property type="match status" value="1"/>
</dbReference>
<dbReference type="GO" id="GO:0008137">
    <property type="term" value="F:NADH dehydrogenase (ubiquinone) activity"/>
    <property type="evidence" value="ECO:0007669"/>
    <property type="project" value="UniProtKB-UniRule"/>
</dbReference>
<feature type="transmembrane region" description="Helical" evidence="17">
    <location>
        <begin position="225"/>
        <end position="244"/>
    </location>
</feature>
<evidence type="ECO:0000256" key="3">
    <source>
        <dbReference type="ARBA" id="ARBA00012944"/>
    </source>
</evidence>
<comment type="catalytic activity">
    <reaction evidence="16 17">
        <text>a ubiquinone + NADH + 5 H(+)(in) = a ubiquinol + NAD(+) + 4 H(+)(out)</text>
        <dbReference type="Rhea" id="RHEA:29091"/>
        <dbReference type="Rhea" id="RHEA-COMP:9565"/>
        <dbReference type="Rhea" id="RHEA-COMP:9566"/>
        <dbReference type="ChEBI" id="CHEBI:15378"/>
        <dbReference type="ChEBI" id="CHEBI:16389"/>
        <dbReference type="ChEBI" id="CHEBI:17976"/>
        <dbReference type="ChEBI" id="CHEBI:57540"/>
        <dbReference type="ChEBI" id="CHEBI:57945"/>
        <dbReference type="EC" id="7.1.1.2"/>
    </reaction>
</comment>
<keyword evidence="10 17" id="KW-1133">Transmembrane helix</keyword>